<dbReference type="AlphaFoldDB" id="A0A6S6XUX1"/>
<organism evidence="2 3">
    <name type="scientific">Denitratisoma oestradiolicum</name>
    <dbReference type="NCBI Taxonomy" id="311182"/>
    <lineage>
        <taxon>Bacteria</taxon>
        <taxon>Pseudomonadati</taxon>
        <taxon>Pseudomonadota</taxon>
        <taxon>Betaproteobacteria</taxon>
        <taxon>Nitrosomonadales</taxon>
        <taxon>Sterolibacteriaceae</taxon>
        <taxon>Denitratisoma</taxon>
    </lineage>
</organism>
<dbReference type="CDD" id="cd00077">
    <property type="entry name" value="HDc"/>
    <property type="match status" value="1"/>
</dbReference>
<keyword evidence="2" id="KW-0378">Hydrolase</keyword>
<dbReference type="GO" id="GO:0000160">
    <property type="term" value="P:phosphorelay signal transduction system"/>
    <property type="evidence" value="ECO:0007669"/>
    <property type="project" value="UniProtKB-KW"/>
</dbReference>
<dbReference type="EMBL" id="LR778301">
    <property type="protein sequence ID" value="CAB1367827.1"/>
    <property type="molecule type" value="Genomic_DNA"/>
</dbReference>
<sequence length="367" mass="40181">MPDYSALITPVIHDRDALQEFNESLVDKTPIIERDIARLRRNPGDTGVIADLFRALHNIKGDAAICKVDVGVLIAHPIETLLARVRQGEIGFSELQAEVILLALDRLELAIEAMVSHRPITNLALPELVSGLEGMSQTVESDIQSLGIALIEKVTGFRPSQAALKTRAPAAGTHPSPEEADRDLTFFHQLALQLETHSPLFQGRSGRLLRLARDTNIEAGSPVNQAQLDAAVYMHDAGMMFLSQTLWPKSGKLSVAETKALKDHPGFAAGLLERMPGWAEASTMVAQHHEMPDGAGYPLGLKDGDIHPGAKILAIIDAFEAVTLKHRDRGRGRSLLRAIAEVNACDRQFDPVWIGHFNKVIRRMVED</sequence>
<dbReference type="InterPro" id="IPR036641">
    <property type="entry name" value="HPT_dom_sf"/>
</dbReference>
<dbReference type="GO" id="GO:0004672">
    <property type="term" value="F:protein kinase activity"/>
    <property type="evidence" value="ECO:0007669"/>
    <property type="project" value="UniProtKB-ARBA"/>
</dbReference>
<dbReference type="InterPro" id="IPR008207">
    <property type="entry name" value="Sig_transdc_His_kin_Hpt_dom"/>
</dbReference>
<keyword evidence="1" id="KW-0902">Two-component regulatory system</keyword>
<dbReference type="Proteomes" id="UP000515733">
    <property type="component" value="Chromosome"/>
</dbReference>
<gene>
    <name evidence="2" type="ORF">DENOEST_0662</name>
</gene>
<accession>A0A6S6XUX1</accession>
<dbReference type="SUPFAM" id="SSF47226">
    <property type="entry name" value="Histidine-containing phosphotransfer domain, HPT domain"/>
    <property type="match status" value="1"/>
</dbReference>
<dbReference type="SMART" id="SM00073">
    <property type="entry name" value="HPT"/>
    <property type="match status" value="1"/>
</dbReference>
<evidence type="ECO:0000256" key="1">
    <source>
        <dbReference type="ARBA" id="ARBA00023012"/>
    </source>
</evidence>
<dbReference type="KEGG" id="doe:DENOEST_0662"/>
<reference evidence="2 3" key="1">
    <citation type="submission" date="2020-03" db="EMBL/GenBank/DDBJ databases">
        <authorList>
            <consortium name="Genoscope - CEA"/>
            <person name="William W."/>
        </authorList>
    </citation>
    <scope>NUCLEOTIDE SEQUENCE [LARGE SCALE GENOMIC DNA]</scope>
    <source>
        <strain evidence="3">DSM 16959</strain>
    </source>
</reference>
<dbReference type="RefSeq" id="WP_145769957.1">
    <property type="nucleotide sequence ID" value="NZ_LR778301.1"/>
</dbReference>
<dbReference type="Gene3D" id="1.20.120.160">
    <property type="entry name" value="HPT domain"/>
    <property type="match status" value="1"/>
</dbReference>
<dbReference type="Gene3D" id="1.10.3210.10">
    <property type="entry name" value="Hypothetical protein af1432"/>
    <property type="match status" value="1"/>
</dbReference>
<dbReference type="PROSITE" id="PS51832">
    <property type="entry name" value="HD_GYP"/>
    <property type="match status" value="1"/>
</dbReference>
<dbReference type="PANTHER" id="PTHR43155:SF2">
    <property type="entry name" value="CYCLIC DI-GMP PHOSPHODIESTERASE PA4108"/>
    <property type="match status" value="1"/>
</dbReference>
<name>A0A6S6XUX1_9PROT</name>
<dbReference type="SUPFAM" id="SSF109604">
    <property type="entry name" value="HD-domain/PDEase-like"/>
    <property type="match status" value="1"/>
</dbReference>
<dbReference type="GO" id="GO:0008081">
    <property type="term" value="F:phosphoric diester hydrolase activity"/>
    <property type="evidence" value="ECO:0007669"/>
    <property type="project" value="UniProtKB-ARBA"/>
</dbReference>
<dbReference type="Pfam" id="PF01627">
    <property type="entry name" value="Hpt"/>
    <property type="match status" value="1"/>
</dbReference>
<dbReference type="OrthoDB" id="9816273at2"/>
<dbReference type="CDD" id="cd00088">
    <property type="entry name" value="HPT"/>
    <property type="match status" value="1"/>
</dbReference>
<evidence type="ECO:0000313" key="2">
    <source>
        <dbReference type="EMBL" id="CAB1367827.1"/>
    </source>
</evidence>
<dbReference type="Pfam" id="PF13487">
    <property type="entry name" value="HD_5"/>
    <property type="match status" value="1"/>
</dbReference>
<evidence type="ECO:0000313" key="3">
    <source>
        <dbReference type="Proteomes" id="UP000515733"/>
    </source>
</evidence>
<dbReference type="PROSITE" id="PS50894">
    <property type="entry name" value="HPT"/>
    <property type="match status" value="1"/>
</dbReference>
<dbReference type="PANTHER" id="PTHR43155">
    <property type="entry name" value="CYCLIC DI-GMP PHOSPHODIESTERASE PA4108-RELATED"/>
    <property type="match status" value="1"/>
</dbReference>
<proteinExistence type="predicted"/>
<protein>
    <submittedName>
        <fullName evidence="2">Metal-dependent phosphohydrolase</fullName>
    </submittedName>
</protein>
<dbReference type="InterPro" id="IPR037522">
    <property type="entry name" value="HD_GYP_dom"/>
</dbReference>
<keyword evidence="3" id="KW-1185">Reference proteome</keyword>
<dbReference type="InterPro" id="IPR003607">
    <property type="entry name" value="HD/PDEase_dom"/>
</dbReference>